<gene>
    <name evidence="2" type="ORF">G1H10_31660</name>
</gene>
<dbReference type="Pfam" id="PF04754">
    <property type="entry name" value="Transposase_31"/>
    <property type="match status" value="1"/>
</dbReference>
<comment type="caution">
    <text evidence="2">The sequence shown here is derived from an EMBL/GenBank/DDBJ whole genome shotgun (WGS) entry which is preliminary data.</text>
</comment>
<protein>
    <recommendedName>
        <fullName evidence="1">Transposase (putative) YhgA-like domain-containing protein</fullName>
    </recommendedName>
</protein>
<dbReference type="InterPro" id="IPR051699">
    <property type="entry name" value="Rpn/YhgA-like_nuclease"/>
</dbReference>
<name>A0A6L9SJ61_9ACTN</name>
<dbReference type="GO" id="GO:1990238">
    <property type="term" value="F:double-stranded DNA endonuclease activity"/>
    <property type="evidence" value="ECO:0007669"/>
    <property type="project" value="TreeGrafter"/>
</dbReference>
<keyword evidence="3" id="KW-1185">Reference proteome</keyword>
<evidence type="ECO:0000313" key="2">
    <source>
        <dbReference type="EMBL" id="NEE04728.1"/>
    </source>
</evidence>
<feature type="domain" description="Transposase (putative) YhgA-like" evidence="1">
    <location>
        <begin position="208"/>
        <end position="404"/>
    </location>
</feature>
<accession>A0A6L9SJ61</accession>
<proteinExistence type="predicted"/>
<dbReference type="EMBL" id="JAAGOA010000042">
    <property type="protein sequence ID" value="NEE04728.1"/>
    <property type="molecule type" value="Genomic_DNA"/>
</dbReference>
<dbReference type="RefSeq" id="WP_163745276.1">
    <property type="nucleotide sequence ID" value="NZ_JAAGOA010000042.1"/>
</dbReference>
<dbReference type="GO" id="GO:0006310">
    <property type="term" value="P:DNA recombination"/>
    <property type="evidence" value="ECO:0007669"/>
    <property type="project" value="TreeGrafter"/>
</dbReference>
<dbReference type="Proteomes" id="UP000475214">
    <property type="component" value="Unassembled WGS sequence"/>
</dbReference>
<evidence type="ECO:0000259" key="1">
    <source>
        <dbReference type="Pfam" id="PF04754"/>
    </source>
</evidence>
<sequence>MRPLGPDADGQWVRRWTSPEWTQTADDWVGRRLAEHDRRIIGEPVTYRARLWSVVRCYPSTEGLVWFKENNPGFRFEAGLLATLAQCAPDDVVVPIVVDRERGWIRTNDQEAMLSRAEVADQPTRRIVVCALARLQCAFLGRLELTEHPGSSHFHPAQPATAYALAPGDGRRCRRSIRYDPNRTCWKRLIARLSVPTGTFAVMSNQSSPHDAAFRRILGEPANAASQLRATLPAALADRLDLDRLVPASTSFIDPALRWRHSDLLFTAPLDGHEAFVYVLVEHQGSTDALMPFRMLLYVVRIWERYLTEHPEATRLPAVIPLVVHHNRRPWSGPTEVLDLLDVDPATAEAAGEYLPRFRFLLDEHALRSRPLTPQARITLLLLKIAAGNARLADDLKTWADDLRAILDRSGGADDFVTLLTYIETVGEAPTDELHDLFARLGPDAEEAYVTTAEMLRAEGEARGRAEGEARGRAETLLQLLTLKFGPLPQTTLDVVRSASTAQLEAWTARVLTADTLDHVLH</sequence>
<dbReference type="AlphaFoldDB" id="A0A6L9SJ61"/>
<reference evidence="2 3" key="1">
    <citation type="submission" date="2020-02" db="EMBL/GenBank/DDBJ databases">
        <authorList>
            <person name="Li X.-J."/>
            <person name="Han X.-M."/>
        </authorList>
    </citation>
    <scope>NUCLEOTIDE SEQUENCE [LARGE SCALE GENOMIC DNA]</scope>
    <source>
        <strain evidence="2 3">CCTCC AB 2017055</strain>
    </source>
</reference>
<organism evidence="2 3">
    <name type="scientific">Phytoactinopolyspora halotolerans</name>
    <dbReference type="NCBI Taxonomy" id="1981512"/>
    <lineage>
        <taxon>Bacteria</taxon>
        <taxon>Bacillati</taxon>
        <taxon>Actinomycetota</taxon>
        <taxon>Actinomycetes</taxon>
        <taxon>Jiangellales</taxon>
        <taxon>Jiangellaceae</taxon>
        <taxon>Phytoactinopolyspora</taxon>
    </lineage>
</organism>
<dbReference type="PANTHER" id="PTHR34611">
    <property type="match status" value="1"/>
</dbReference>
<evidence type="ECO:0000313" key="3">
    <source>
        <dbReference type="Proteomes" id="UP000475214"/>
    </source>
</evidence>
<dbReference type="PANTHER" id="PTHR34611:SF2">
    <property type="entry name" value="INACTIVE RECOMBINATION-PROMOTING NUCLEASE-LIKE PROTEIN RPNE-RELATED"/>
    <property type="match status" value="1"/>
</dbReference>
<dbReference type="InterPro" id="IPR006842">
    <property type="entry name" value="Transposase_31"/>
</dbReference>